<reference evidence="1" key="1">
    <citation type="submission" date="2013-05" db="EMBL/GenBank/DDBJ databases">
        <authorList>
            <person name="Yim A.K.Y."/>
            <person name="Chan T.F."/>
            <person name="Ji K.M."/>
            <person name="Liu X.Y."/>
            <person name="Zhou J.W."/>
            <person name="Li R.Q."/>
            <person name="Yang K.Y."/>
            <person name="Li J."/>
            <person name="Li M."/>
            <person name="Law P.T.W."/>
            <person name="Wu Y.L."/>
            <person name="Cai Z.L."/>
            <person name="Qin H."/>
            <person name="Bao Y."/>
            <person name="Leung R.K.K."/>
            <person name="Ng P.K.S."/>
            <person name="Zou J."/>
            <person name="Zhong X.J."/>
            <person name="Ran P.X."/>
            <person name="Zhong N.S."/>
            <person name="Liu Z.G."/>
            <person name="Tsui S.K.W."/>
        </authorList>
    </citation>
    <scope>NUCLEOTIDE SEQUENCE</scope>
    <source>
        <strain evidence="1">Derf</strain>
        <tissue evidence="1">Whole organism</tissue>
    </source>
</reference>
<dbReference type="AlphaFoldDB" id="A0A922I957"/>
<keyword evidence="2" id="KW-1185">Reference proteome</keyword>
<dbReference type="Proteomes" id="UP000790347">
    <property type="component" value="Unassembled WGS sequence"/>
</dbReference>
<dbReference type="EMBL" id="ASGP02000001">
    <property type="protein sequence ID" value="KAH9527707.1"/>
    <property type="molecule type" value="Genomic_DNA"/>
</dbReference>
<proteinExistence type="predicted"/>
<accession>A0A922I957</accession>
<sequence>MQIGSARYRFNFHSLANSVDMNEELAPSSNTTRTARPLITVVNVLCILLPFCVSNDGWLVDCV</sequence>
<evidence type="ECO:0000313" key="2">
    <source>
        <dbReference type="Proteomes" id="UP000790347"/>
    </source>
</evidence>
<gene>
    <name evidence="1" type="ORF">DERF_001716</name>
</gene>
<name>A0A922I957_DERFA</name>
<organism evidence="1 2">
    <name type="scientific">Dermatophagoides farinae</name>
    <name type="common">American house dust mite</name>
    <dbReference type="NCBI Taxonomy" id="6954"/>
    <lineage>
        <taxon>Eukaryota</taxon>
        <taxon>Metazoa</taxon>
        <taxon>Ecdysozoa</taxon>
        <taxon>Arthropoda</taxon>
        <taxon>Chelicerata</taxon>
        <taxon>Arachnida</taxon>
        <taxon>Acari</taxon>
        <taxon>Acariformes</taxon>
        <taxon>Sarcoptiformes</taxon>
        <taxon>Astigmata</taxon>
        <taxon>Psoroptidia</taxon>
        <taxon>Analgoidea</taxon>
        <taxon>Pyroglyphidae</taxon>
        <taxon>Dermatophagoidinae</taxon>
        <taxon>Dermatophagoides</taxon>
    </lineage>
</organism>
<comment type="caution">
    <text evidence="1">The sequence shown here is derived from an EMBL/GenBank/DDBJ whole genome shotgun (WGS) entry which is preliminary data.</text>
</comment>
<reference evidence="1" key="2">
    <citation type="journal article" date="2022" name="Res Sq">
        <title>Comparative Genomics Reveals Insights into the Divergent Evolution of Astigmatic Mites and Household Pest Adaptations.</title>
        <authorList>
            <person name="Xiong Q."/>
            <person name="Wan A.T.-Y."/>
            <person name="Liu X.-Y."/>
            <person name="Fung C.S.-H."/>
            <person name="Xiao X."/>
            <person name="Malainual N."/>
            <person name="Hou J."/>
            <person name="Wang L."/>
            <person name="Wang M."/>
            <person name="Yang K."/>
            <person name="Cui Y."/>
            <person name="Leung E."/>
            <person name="Nong W."/>
            <person name="Shin S.-K."/>
            <person name="Au S."/>
            <person name="Jeong K.Y."/>
            <person name="Chew F.T."/>
            <person name="Hui J."/>
            <person name="Leung T.F."/>
            <person name="Tungtrongchitr A."/>
            <person name="Zhong N."/>
            <person name="Liu Z."/>
            <person name="Tsui S."/>
        </authorList>
    </citation>
    <scope>NUCLEOTIDE SEQUENCE</scope>
    <source>
        <strain evidence="1">Derf</strain>
        <tissue evidence="1">Whole organism</tissue>
    </source>
</reference>
<protein>
    <submittedName>
        <fullName evidence="1">Uncharacterized protein</fullName>
    </submittedName>
</protein>
<evidence type="ECO:0000313" key="1">
    <source>
        <dbReference type="EMBL" id="KAH9527707.1"/>
    </source>
</evidence>